<dbReference type="NCBIfam" id="NF004807">
    <property type="entry name" value="PRK06154.1"/>
    <property type="match status" value="1"/>
</dbReference>
<evidence type="ECO:0000259" key="6">
    <source>
        <dbReference type="Pfam" id="PF02775"/>
    </source>
</evidence>
<dbReference type="Gene3D" id="3.40.50.970">
    <property type="match status" value="2"/>
</dbReference>
<dbReference type="GO" id="GO:0009099">
    <property type="term" value="P:L-valine biosynthetic process"/>
    <property type="evidence" value="ECO:0007669"/>
    <property type="project" value="TreeGrafter"/>
</dbReference>
<evidence type="ECO:0000256" key="1">
    <source>
        <dbReference type="ARBA" id="ARBA00001964"/>
    </source>
</evidence>
<dbReference type="CDD" id="cd02004">
    <property type="entry name" value="TPP_BZL_OCoD_HPCL"/>
    <property type="match status" value="1"/>
</dbReference>
<evidence type="ECO:0000313" key="9">
    <source>
        <dbReference type="Proteomes" id="UP000198992"/>
    </source>
</evidence>
<dbReference type="GO" id="GO:0030976">
    <property type="term" value="F:thiamine pyrophosphate binding"/>
    <property type="evidence" value="ECO:0007669"/>
    <property type="project" value="InterPro"/>
</dbReference>
<dbReference type="Pfam" id="PF02775">
    <property type="entry name" value="TPP_enzyme_C"/>
    <property type="match status" value="1"/>
</dbReference>
<proteinExistence type="inferred from homology"/>
<dbReference type="Gene3D" id="3.40.50.1220">
    <property type="entry name" value="TPP-binding domain"/>
    <property type="match status" value="1"/>
</dbReference>
<keyword evidence="3 4" id="KW-0786">Thiamine pyrophosphate</keyword>
<feature type="domain" description="Thiamine pyrophosphate enzyme N-terminal TPP-binding" evidence="7">
    <location>
        <begin position="47"/>
        <end position="150"/>
    </location>
</feature>
<dbReference type="GO" id="GO:0050660">
    <property type="term" value="F:flavin adenine dinucleotide binding"/>
    <property type="evidence" value="ECO:0007669"/>
    <property type="project" value="TreeGrafter"/>
</dbReference>
<evidence type="ECO:0000259" key="5">
    <source>
        <dbReference type="Pfam" id="PF00205"/>
    </source>
</evidence>
<feature type="domain" description="Thiamine pyrophosphate enzyme central" evidence="5">
    <location>
        <begin position="230"/>
        <end position="363"/>
    </location>
</feature>
<dbReference type="CDD" id="cd07035">
    <property type="entry name" value="TPP_PYR_POX_like"/>
    <property type="match status" value="1"/>
</dbReference>
<dbReference type="InterPro" id="IPR029035">
    <property type="entry name" value="DHS-like_NAD/FAD-binding_dom"/>
</dbReference>
<reference evidence="8 9" key="1">
    <citation type="submission" date="2016-10" db="EMBL/GenBank/DDBJ databases">
        <authorList>
            <person name="de Groot N.N."/>
        </authorList>
    </citation>
    <scope>NUCLEOTIDE SEQUENCE [LARGE SCALE GENOMIC DNA]</scope>
    <source>
        <strain evidence="8 9">MT12</strain>
    </source>
</reference>
<dbReference type="GO" id="GO:0009097">
    <property type="term" value="P:isoleucine biosynthetic process"/>
    <property type="evidence" value="ECO:0007669"/>
    <property type="project" value="TreeGrafter"/>
</dbReference>
<dbReference type="InterPro" id="IPR029061">
    <property type="entry name" value="THDP-binding"/>
</dbReference>
<dbReference type="Pfam" id="PF02776">
    <property type="entry name" value="TPP_enzyme_N"/>
    <property type="match status" value="1"/>
</dbReference>
<dbReference type="GO" id="GO:0000287">
    <property type="term" value="F:magnesium ion binding"/>
    <property type="evidence" value="ECO:0007669"/>
    <property type="project" value="InterPro"/>
</dbReference>
<dbReference type="PANTHER" id="PTHR18968">
    <property type="entry name" value="THIAMINE PYROPHOSPHATE ENZYMES"/>
    <property type="match status" value="1"/>
</dbReference>
<dbReference type="Pfam" id="PF00205">
    <property type="entry name" value="TPP_enzyme_M"/>
    <property type="match status" value="1"/>
</dbReference>
<dbReference type="SUPFAM" id="SSF52467">
    <property type="entry name" value="DHS-like NAD/FAD-binding domain"/>
    <property type="match status" value="1"/>
</dbReference>
<dbReference type="EMBL" id="FNTH01000001">
    <property type="protein sequence ID" value="SEE43574.1"/>
    <property type="molecule type" value="Genomic_DNA"/>
</dbReference>
<evidence type="ECO:0000313" key="8">
    <source>
        <dbReference type="EMBL" id="SEE43574.1"/>
    </source>
</evidence>
<dbReference type="AlphaFoldDB" id="A0A1H5ITT2"/>
<dbReference type="InterPro" id="IPR012001">
    <property type="entry name" value="Thiamin_PyroP_enz_TPP-bd_dom"/>
</dbReference>
<dbReference type="GO" id="GO:0003984">
    <property type="term" value="F:acetolactate synthase activity"/>
    <property type="evidence" value="ECO:0007669"/>
    <property type="project" value="TreeGrafter"/>
</dbReference>
<dbReference type="InterPro" id="IPR045229">
    <property type="entry name" value="TPP_enz"/>
</dbReference>
<sequence>MGVNAYQDYLIRPRRRFTLAAESCSFIGQDDNEAGSNRPHPKGVTVMKLGTAIAEIMKREGIEILTGYPVNHLIEYAASADIRPVMVRQERIGVHMADAISRVTSGEKIGAFCMQHGPGAENAMGGVAQCYGESVPVLVLPMGYARRLANIDPNFNSSQAMKAFSKSSEPINIAAEVCNIFRRAFTKLKNGRGGPVIVEIPADMWNEEVPEPLNYTPVLRTRYGADPVHVKEAATLLVNAKRPVIYAGQGVHYAKAWPQLKRLAERLAISVTTSLGGKSSFPETHPLSLGSGGLAVPRAVPKFLGEADVIFGIGCSFTETSFGIAMPKGKTIIHSTLDPNHINKDVEAKIGLVGDAGLVLDALLEEIGKTVTADRNASAVTEEIAASHKEWLAKWMPKLTHNDAPLNPYRVLWDLQHTVDIHNTIITHDAGSPRDQLSPFWKSVEPLSYIGWGKTTQLGYGLGLAMGAKLAKPDKLCINVWGDAAIGFTGMDFETAVRERIPIMSILLNNFSMAIELKVMPISTEKYRSTDISGDYAAMARAFGGYGERVTKPEDIIPAIKRGIQKTREGVPVLLEFITSKETEVSRPGT</sequence>
<comment type="similarity">
    <text evidence="2 4">Belongs to the TPP enzyme family.</text>
</comment>
<evidence type="ECO:0000259" key="7">
    <source>
        <dbReference type="Pfam" id="PF02776"/>
    </source>
</evidence>
<accession>A0A1H5ITT2</accession>
<dbReference type="InterPro" id="IPR012000">
    <property type="entry name" value="Thiamin_PyroP_enz_cen_dom"/>
</dbReference>
<dbReference type="InterPro" id="IPR000399">
    <property type="entry name" value="TPP-bd_CS"/>
</dbReference>
<name>A0A1H5ITT2_9BRAD</name>
<protein>
    <recommendedName>
        <fullName evidence="10">Acetolactate synthase-1/2/3 large subunit</fullName>
    </recommendedName>
</protein>
<gene>
    <name evidence="8" type="ORF">SAMN05444164_8091</name>
</gene>
<dbReference type="InterPro" id="IPR011766">
    <property type="entry name" value="TPP_enzyme_TPP-bd"/>
</dbReference>
<evidence type="ECO:0000256" key="3">
    <source>
        <dbReference type="ARBA" id="ARBA00023052"/>
    </source>
</evidence>
<evidence type="ECO:0000256" key="4">
    <source>
        <dbReference type="RuleBase" id="RU362132"/>
    </source>
</evidence>
<dbReference type="Proteomes" id="UP000198992">
    <property type="component" value="Unassembled WGS sequence"/>
</dbReference>
<dbReference type="SUPFAM" id="SSF52518">
    <property type="entry name" value="Thiamin diphosphate-binding fold (THDP-binding)"/>
    <property type="match status" value="2"/>
</dbReference>
<dbReference type="PANTHER" id="PTHR18968:SF13">
    <property type="entry name" value="ACETOLACTATE SYNTHASE CATALYTIC SUBUNIT, MITOCHONDRIAL"/>
    <property type="match status" value="1"/>
</dbReference>
<dbReference type="GO" id="GO:0005948">
    <property type="term" value="C:acetolactate synthase complex"/>
    <property type="evidence" value="ECO:0007669"/>
    <property type="project" value="TreeGrafter"/>
</dbReference>
<evidence type="ECO:0008006" key="10">
    <source>
        <dbReference type="Google" id="ProtNLM"/>
    </source>
</evidence>
<comment type="cofactor">
    <cofactor evidence="1">
        <name>thiamine diphosphate</name>
        <dbReference type="ChEBI" id="CHEBI:58937"/>
    </cofactor>
</comment>
<organism evidence="8 9">
    <name type="scientific">Bradyrhizobium erythrophlei</name>
    <dbReference type="NCBI Taxonomy" id="1437360"/>
    <lineage>
        <taxon>Bacteria</taxon>
        <taxon>Pseudomonadati</taxon>
        <taxon>Pseudomonadota</taxon>
        <taxon>Alphaproteobacteria</taxon>
        <taxon>Hyphomicrobiales</taxon>
        <taxon>Nitrobacteraceae</taxon>
        <taxon>Bradyrhizobium</taxon>
    </lineage>
</organism>
<dbReference type="PROSITE" id="PS00187">
    <property type="entry name" value="TPP_ENZYMES"/>
    <property type="match status" value="1"/>
</dbReference>
<evidence type="ECO:0000256" key="2">
    <source>
        <dbReference type="ARBA" id="ARBA00007812"/>
    </source>
</evidence>
<feature type="domain" description="Thiamine pyrophosphate enzyme TPP-binding" evidence="6">
    <location>
        <begin position="429"/>
        <end position="576"/>
    </location>
</feature>